<name>A0A194PW46_PAPXU</name>
<protein>
    <submittedName>
        <fullName evidence="2">Uncharacterized protein</fullName>
    </submittedName>
</protein>
<feature type="region of interest" description="Disordered" evidence="1">
    <location>
        <begin position="104"/>
        <end position="132"/>
    </location>
</feature>
<evidence type="ECO:0000313" key="3">
    <source>
        <dbReference type="Proteomes" id="UP000053268"/>
    </source>
</evidence>
<dbReference type="Proteomes" id="UP000053268">
    <property type="component" value="Unassembled WGS sequence"/>
</dbReference>
<evidence type="ECO:0000313" key="2">
    <source>
        <dbReference type="EMBL" id="KPI97601.1"/>
    </source>
</evidence>
<sequence length="132" mass="14293">MMDDRAAVRNCGGRGLDDDWGVDSVDYWSVDCVDDWGVDGMDDWGGMHYGHGGLDHDWGNHSSVVDDLAALGDGGLSAHQWNSGVHYGSGVDSGHDRGLVCQEEARGRSGASQESGEDNLKFTNNCKYKQEQ</sequence>
<keyword evidence="3" id="KW-1185">Reference proteome</keyword>
<feature type="compositionally biased region" description="Polar residues" evidence="1">
    <location>
        <begin position="121"/>
        <end position="132"/>
    </location>
</feature>
<dbReference type="EMBL" id="KQ459589">
    <property type="protein sequence ID" value="KPI97601.1"/>
    <property type="molecule type" value="Genomic_DNA"/>
</dbReference>
<organism evidence="2 3">
    <name type="scientific">Papilio xuthus</name>
    <name type="common">Asian swallowtail butterfly</name>
    <dbReference type="NCBI Taxonomy" id="66420"/>
    <lineage>
        <taxon>Eukaryota</taxon>
        <taxon>Metazoa</taxon>
        <taxon>Ecdysozoa</taxon>
        <taxon>Arthropoda</taxon>
        <taxon>Hexapoda</taxon>
        <taxon>Insecta</taxon>
        <taxon>Pterygota</taxon>
        <taxon>Neoptera</taxon>
        <taxon>Endopterygota</taxon>
        <taxon>Lepidoptera</taxon>
        <taxon>Glossata</taxon>
        <taxon>Ditrysia</taxon>
        <taxon>Papilionoidea</taxon>
        <taxon>Papilionidae</taxon>
        <taxon>Papilioninae</taxon>
        <taxon>Papilio</taxon>
    </lineage>
</organism>
<reference evidence="2 3" key="1">
    <citation type="journal article" date="2015" name="Nat. Commun.">
        <title>Outbred genome sequencing and CRISPR/Cas9 gene editing in butterflies.</title>
        <authorList>
            <person name="Li X."/>
            <person name="Fan D."/>
            <person name="Zhang W."/>
            <person name="Liu G."/>
            <person name="Zhang L."/>
            <person name="Zhao L."/>
            <person name="Fang X."/>
            <person name="Chen L."/>
            <person name="Dong Y."/>
            <person name="Chen Y."/>
            <person name="Ding Y."/>
            <person name="Zhao R."/>
            <person name="Feng M."/>
            <person name="Zhu Y."/>
            <person name="Feng Y."/>
            <person name="Jiang X."/>
            <person name="Zhu D."/>
            <person name="Xiang H."/>
            <person name="Feng X."/>
            <person name="Li S."/>
            <person name="Wang J."/>
            <person name="Zhang G."/>
            <person name="Kronforst M.R."/>
            <person name="Wang W."/>
        </authorList>
    </citation>
    <scope>NUCLEOTIDE SEQUENCE [LARGE SCALE GENOMIC DNA]</scope>
    <source>
        <strain evidence="2">Ya'a_city_454_Px</strain>
        <tissue evidence="2">Whole body</tissue>
    </source>
</reference>
<dbReference type="AlphaFoldDB" id="A0A194PW46"/>
<proteinExistence type="predicted"/>
<gene>
    <name evidence="2" type="ORF">RR46_07348</name>
</gene>
<evidence type="ECO:0000256" key="1">
    <source>
        <dbReference type="SAM" id="MobiDB-lite"/>
    </source>
</evidence>
<accession>A0A194PW46</accession>